<keyword evidence="3" id="KW-1185">Reference proteome</keyword>
<keyword evidence="1" id="KW-0472">Membrane</keyword>
<feature type="transmembrane region" description="Helical" evidence="1">
    <location>
        <begin position="12"/>
        <end position="36"/>
    </location>
</feature>
<protein>
    <submittedName>
        <fullName evidence="2">Type II secretion system protein</fullName>
    </submittedName>
</protein>
<reference evidence="2" key="2">
    <citation type="submission" date="2021-01" db="EMBL/GenBank/DDBJ databases">
        <authorList>
            <person name="Mieszkin S."/>
            <person name="Pouder E."/>
            <person name="Alain K."/>
        </authorList>
    </citation>
    <scope>NUCLEOTIDE SEQUENCE</scope>
    <source>
        <strain evidence="2">HW T2.11</strain>
    </source>
</reference>
<dbReference type="PROSITE" id="PS00409">
    <property type="entry name" value="PROKAR_NTER_METHYL"/>
    <property type="match status" value="1"/>
</dbReference>
<gene>
    <name evidence="2" type="ORF">ASILVAE211_17380</name>
</gene>
<keyword evidence="1" id="KW-0812">Transmembrane</keyword>
<dbReference type="Pfam" id="PF07963">
    <property type="entry name" value="N_methyl"/>
    <property type="match status" value="1"/>
</dbReference>
<accession>A0A963YTW6</accession>
<dbReference type="Proteomes" id="UP000708298">
    <property type="component" value="Unassembled WGS sequence"/>
</dbReference>
<dbReference type="InterPro" id="IPR012902">
    <property type="entry name" value="N_methyl_site"/>
</dbReference>
<dbReference type="EMBL" id="JAESVB010000009">
    <property type="protein sequence ID" value="MCB8876970.1"/>
    <property type="molecule type" value="Genomic_DNA"/>
</dbReference>
<evidence type="ECO:0000256" key="1">
    <source>
        <dbReference type="SAM" id="Phobius"/>
    </source>
</evidence>
<evidence type="ECO:0000313" key="2">
    <source>
        <dbReference type="EMBL" id="MCB8876970.1"/>
    </source>
</evidence>
<reference evidence="2" key="1">
    <citation type="journal article" date="2021" name="Microorganisms">
        <title>Acidisoma silvae sp. nov. and Acidisomacellulosilytica sp. nov., Two Acidophilic Bacteria Isolated from Decaying Wood, Hydrolyzing Cellulose and Producing Poly-3-hydroxybutyrate.</title>
        <authorList>
            <person name="Mieszkin S."/>
            <person name="Pouder E."/>
            <person name="Uroz S."/>
            <person name="Simon-Colin C."/>
            <person name="Alain K."/>
        </authorList>
    </citation>
    <scope>NUCLEOTIDE SEQUENCE</scope>
    <source>
        <strain evidence="2">HW T2.11</strain>
    </source>
</reference>
<sequence length="145" mass="15080">MGRKPPPADAGFTLLEVLVAFVIASLAFAVLAGAALDGMRSANLSGRYQEALARARSHLAAIGPSPQPSDRQGDEGDGFHWHIRIVQLASAPVTLAQPGGNAGRPPVQASLYAVSVGISWGDRRRRQVELNGERIGIAAAPAALP</sequence>
<dbReference type="RefSeq" id="WP_227322628.1">
    <property type="nucleotide sequence ID" value="NZ_JAESVB010000009.1"/>
</dbReference>
<evidence type="ECO:0000313" key="3">
    <source>
        <dbReference type="Proteomes" id="UP000708298"/>
    </source>
</evidence>
<dbReference type="NCBIfam" id="TIGR02532">
    <property type="entry name" value="IV_pilin_GFxxxE"/>
    <property type="match status" value="1"/>
</dbReference>
<organism evidence="2 3">
    <name type="scientific">Acidisoma silvae</name>
    <dbReference type="NCBI Taxonomy" id="2802396"/>
    <lineage>
        <taxon>Bacteria</taxon>
        <taxon>Pseudomonadati</taxon>
        <taxon>Pseudomonadota</taxon>
        <taxon>Alphaproteobacteria</taxon>
        <taxon>Acetobacterales</taxon>
        <taxon>Acidocellaceae</taxon>
        <taxon>Acidisoma</taxon>
    </lineage>
</organism>
<keyword evidence="1" id="KW-1133">Transmembrane helix</keyword>
<name>A0A963YTW6_9PROT</name>
<comment type="caution">
    <text evidence="2">The sequence shown here is derived from an EMBL/GenBank/DDBJ whole genome shotgun (WGS) entry which is preliminary data.</text>
</comment>
<dbReference type="AlphaFoldDB" id="A0A963YTW6"/>
<proteinExistence type="predicted"/>